<evidence type="ECO:0000313" key="2">
    <source>
        <dbReference type="Proteomes" id="UP000694888"/>
    </source>
</evidence>
<accession>A0ABM0JJA5</accession>
<dbReference type="Proteomes" id="UP000694888">
    <property type="component" value="Unplaced"/>
</dbReference>
<gene>
    <name evidence="3" type="primary">LOC101846274</name>
</gene>
<reference evidence="3" key="1">
    <citation type="submission" date="2025-08" db="UniProtKB">
        <authorList>
            <consortium name="RefSeq"/>
        </authorList>
    </citation>
    <scope>IDENTIFICATION</scope>
</reference>
<evidence type="ECO:0000256" key="1">
    <source>
        <dbReference type="ARBA" id="ARBA00007398"/>
    </source>
</evidence>
<proteinExistence type="inferred from homology"/>
<dbReference type="SUPFAM" id="SSF88723">
    <property type="entry name" value="PIN domain-like"/>
    <property type="match status" value="1"/>
</dbReference>
<evidence type="ECO:0000313" key="3">
    <source>
        <dbReference type="RefSeq" id="XP_005094944.2"/>
    </source>
</evidence>
<protein>
    <submittedName>
        <fullName evidence="3">Uncharacterized protein LOC101846274</fullName>
    </submittedName>
</protein>
<dbReference type="PANTHER" id="PTHR15665:SF1">
    <property type="entry name" value="PROTEIN ASTEROID HOMOLOG 1"/>
    <property type="match status" value="1"/>
</dbReference>
<keyword evidence="2" id="KW-1185">Reference proteome</keyword>
<name>A0ABM0JJA5_APLCA</name>
<sequence>MGIGRLWSFIKQHKDEIVEQVDLVEVAKGYPGGLRILVDFFSWEHYVKDKFRKTLTLVTENQFLMFDGGEYDLIDSYIKSLIAALRCVNIEVVFYLDGAKGSSYHATKQKMKTWRKRHFEDQKQLAQCFRFLRGEIPLDQVRNDHLVRPCLQEVQNILTLQEAGCVIHQRISGEADSLIAQHMRDDERAFCIFSNDTDFCVFPGSSYMSHEFFDMGDDLGLGLLSLSAKTPDKLVCGIISSANLARFLKLPCEEALIEMAILGGNDFTSPYLPQCIPGFSRYCGQFELLAQMVTQFQQAEMCPEFGQAISANRGLREAVEHSRKFYTLTLEDEEENQTGFVFSVIAEGVRQLKYPSTIVAMHRGFYWRRQVLEDPTPGLPTAEGAYSTLRSFVYALLLPPFKQVTTEYGRTPGQVLEEVQVPKPPGMPSLAGVKKNSFPRNMALFERVMSHLEYQPPAEGRTFFKLYGMRKGFLCHLLRYFLLLNWGQNLFLSDREFYVVAAWLLGNHNHERYRNVKIVPSPRCVTVESWFLALYRTAYAFLGSVLGLCHEFPPPRDLFSGATWVVLYTGHVVNDPNPDFREPMPLSVRMQEMAEASAVVSEVVKDNRHVLNNVVNGVLPPNFRSY</sequence>
<dbReference type="InterPro" id="IPR026832">
    <property type="entry name" value="Asteroid"/>
</dbReference>
<dbReference type="RefSeq" id="XP_005094944.2">
    <property type="nucleotide sequence ID" value="XM_005094887.3"/>
</dbReference>
<dbReference type="InterPro" id="IPR029060">
    <property type="entry name" value="PIN-like_dom_sf"/>
</dbReference>
<comment type="similarity">
    <text evidence="1">Belongs to the asteroid family.</text>
</comment>
<dbReference type="Gene3D" id="3.40.50.1010">
    <property type="entry name" value="5'-nuclease"/>
    <property type="match status" value="1"/>
</dbReference>
<dbReference type="PANTHER" id="PTHR15665">
    <property type="entry name" value="ASTEROID PROTEIN"/>
    <property type="match status" value="1"/>
</dbReference>
<dbReference type="GeneID" id="101846274"/>
<organism evidence="2 3">
    <name type="scientific">Aplysia californica</name>
    <name type="common">California sea hare</name>
    <dbReference type="NCBI Taxonomy" id="6500"/>
    <lineage>
        <taxon>Eukaryota</taxon>
        <taxon>Metazoa</taxon>
        <taxon>Spiralia</taxon>
        <taxon>Lophotrochozoa</taxon>
        <taxon>Mollusca</taxon>
        <taxon>Gastropoda</taxon>
        <taxon>Heterobranchia</taxon>
        <taxon>Euthyneura</taxon>
        <taxon>Tectipleura</taxon>
        <taxon>Aplysiida</taxon>
        <taxon>Aplysioidea</taxon>
        <taxon>Aplysiidae</taxon>
        <taxon>Aplysia</taxon>
    </lineage>
</organism>